<evidence type="ECO:0000313" key="5">
    <source>
        <dbReference type="EMBL" id="KAF6038613.1"/>
    </source>
</evidence>
<dbReference type="EMBL" id="VXIV02000390">
    <property type="protein sequence ID" value="KAF6038613.1"/>
    <property type="molecule type" value="Genomic_DNA"/>
</dbReference>
<feature type="repeat" description="WD" evidence="3">
    <location>
        <begin position="387"/>
        <end position="428"/>
    </location>
</feature>
<dbReference type="SUPFAM" id="SSF158230">
    <property type="entry name" value="PRP4-like"/>
    <property type="match status" value="1"/>
</dbReference>
<name>A0A7J7KK37_BUGNE</name>
<dbReference type="FunFam" id="2.130.10.10:FF:001211">
    <property type="entry name" value="CBN-PRP-4 protein"/>
    <property type="match status" value="1"/>
</dbReference>
<dbReference type="PROSITE" id="PS00678">
    <property type="entry name" value="WD_REPEATS_1"/>
    <property type="match status" value="2"/>
</dbReference>
<dbReference type="InterPro" id="IPR015943">
    <property type="entry name" value="WD40/YVTN_repeat-like_dom_sf"/>
</dbReference>
<dbReference type="InterPro" id="IPR036285">
    <property type="entry name" value="PRP4-like_sf"/>
</dbReference>
<dbReference type="Gene3D" id="4.10.280.110">
    <property type="entry name" value="Pre-mRNA processing factor 4 domain"/>
    <property type="match status" value="1"/>
</dbReference>
<feature type="domain" description="Pre-mRNA processing factor 4 (PRP4)-like" evidence="4">
    <location>
        <begin position="86"/>
        <end position="136"/>
    </location>
</feature>
<dbReference type="GO" id="GO:0000398">
    <property type="term" value="P:mRNA splicing, via spliceosome"/>
    <property type="evidence" value="ECO:0007669"/>
    <property type="project" value="TreeGrafter"/>
</dbReference>
<dbReference type="InterPro" id="IPR001680">
    <property type="entry name" value="WD40_rpt"/>
</dbReference>
<reference evidence="5" key="1">
    <citation type="submission" date="2020-06" db="EMBL/GenBank/DDBJ databases">
        <title>Draft genome of Bugula neritina, a colonial animal packing powerful symbionts and potential medicines.</title>
        <authorList>
            <person name="Rayko M."/>
        </authorList>
    </citation>
    <scope>NUCLEOTIDE SEQUENCE [LARGE SCALE GENOMIC DNA]</scope>
    <source>
        <strain evidence="5">Kwan_BN1</strain>
    </source>
</reference>
<dbReference type="GO" id="GO:0017070">
    <property type="term" value="F:U6 snRNA binding"/>
    <property type="evidence" value="ECO:0007669"/>
    <property type="project" value="TreeGrafter"/>
</dbReference>
<organism evidence="5 6">
    <name type="scientific">Bugula neritina</name>
    <name type="common">Brown bryozoan</name>
    <name type="synonym">Sertularia neritina</name>
    <dbReference type="NCBI Taxonomy" id="10212"/>
    <lineage>
        <taxon>Eukaryota</taxon>
        <taxon>Metazoa</taxon>
        <taxon>Spiralia</taxon>
        <taxon>Lophotrochozoa</taxon>
        <taxon>Bryozoa</taxon>
        <taxon>Gymnolaemata</taxon>
        <taxon>Cheilostomatida</taxon>
        <taxon>Flustrina</taxon>
        <taxon>Buguloidea</taxon>
        <taxon>Bugulidae</taxon>
        <taxon>Bugula</taxon>
    </lineage>
</organism>
<keyword evidence="2" id="KW-0677">Repeat</keyword>
<dbReference type="InterPro" id="IPR020472">
    <property type="entry name" value="WD40_PAC1"/>
</dbReference>
<dbReference type="Pfam" id="PF00400">
    <property type="entry name" value="WD40"/>
    <property type="match status" value="7"/>
</dbReference>
<keyword evidence="6" id="KW-1185">Reference proteome</keyword>
<dbReference type="SMART" id="SM00500">
    <property type="entry name" value="SFM"/>
    <property type="match status" value="1"/>
</dbReference>
<evidence type="ECO:0000259" key="4">
    <source>
        <dbReference type="SMART" id="SM00500"/>
    </source>
</evidence>
<dbReference type="FunFam" id="2.130.10.10:FF:000443">
    <property type="entry name" value="U4/U6 small nuclear ribonucleoprotein Prp4"/>
    <property type="match status" value="1"/>
</dbReference>
<dbReference type="CDD" id="cd00200">
    <property type="entry name" value="WD40"/>
    <property type="match status" value="1"/>
</dbReference>
<dbReference type="OrthoDB" id="540662at2759"/>
<dbReference type="Gene3D" id="2.130.10.10">
    <property type="entry name" value="YVTN repeat-like/Quinoprotein amine dehydrogenase"/>
    <property type="match status" value="2"/>
</dbReference>
<feature type="repeat" description="WD" evidence="3">
    <location>
        <begin position="310"/>
        <end position="344"/>
    </location>
</feature>
<dbReference type="PANTHER" id="PTHR19846:SF0">
    <property type="entry name" value="PRE-MRNA PROCESSING FACTOR 4"/>
    <property type="match status" value="1"/>
</dbReference>
<dbReference type="GO" id="GO:0046540">
    <property type="term" value="C:U4/U6 x U5 tri-snRNP complex"/>
    <property type="evidence" value="ECO:0007669"/>
    <property type="project" value="TreeGrafter"/>
</dbReference>
<dbReference type="AlphaFoldDB" id="A0A7J7KK37"/>
<comment type="caution">
    <text evidence="5">The sequence shown here is derived from an EMBL/GenBank/DDBJ whole genome shotgun (WGS) entry which is preliminary data.</text>
</comment>
<dbReference type="Proteomes" id="UP000593567">
    <property type="component" value="Unassembled WGS sequence"/>
</dbReference>
<gene>
    <name evidence="5" type="ORF">EB796_003059</name>
</gene>
<evidence type="ECO:0000256" key="2">
    <source>
        <dbReference type="ARBA" id="ARBA00022737"/>
    </source>
</evidence>
<dbReference type="PROSITE" id="PS50294">
    <property type="entry name" value="WD_REPEATS_REGION"/>
    <property type="match status" value="4"/>
</dbReference>
<sequence>MSDSDDEVVSVPKRQKLVHHGTLEEHMKKHGRNTDLLIQTGIDAGNINISDGKTMEISGGEPSDSTKAVLAEFDRRRRARHIAVPTDDAEVKAKLRSVGEPICYFGEGPADRRERLRDYLSRLGEIQAKEDEVKKREESMKKEQENVTWYHEGTLALKEARIVLAQYSLPRAARRLKSEKTDSLVTHTQKQAKLQELTKTMQSFTNEASQIGDSRPMSYCEFSPNCEMLATASWSGLCKLWSVPDCELIRTLKGHLCQASCITFHPQASLTQSPQSINMASCDQSGMVKLWNLESEEPIADIEGHSPFRVSRVAFHPSGRFLGTACFDKSWRFWDLEAQEEIIHQEGHSKEVYCLTFQNDGALACSGGLDGFGRVWDLRTGRCIMFMEGHLKSVLSVDFSPSGYHVASGSEDNTAKVWDIRQRRCLYTIPAHTNLVSRVRFQPTVGDYLLTASYDNTCKIWSHPTGAPVRTLAAHEGKIMSADISSNLKYIATASFDRTFKLWAPENML</sequence>
<feature type="repeat" description="WD" evidence="3">
    <location>
        <begin position="429"/>
        <end position="471"/>
    </location>
</feature>
<dbReference type="SUPFAM" id="SSF50978">
    <property type="entry name" value="WD40 repeat-like"/>
    <property type="match status" value="1"/>
</dbReference>
<dbReference type="PROSITE" id="PS50082">
    <property type="entry name" value="WD_REPEATS_2"/>
    <property type="match status" value="5"/>
</dbReference>
<dbReference type="PANTHER" id="PTHR19846">
    <property type="entry name" value="WD40 REPEAT PROTEIN"/>
    <property type="match status" value="1"/>
</dbReference>
<dbReference type="GO" id="GO:0030621">
    <property type="term" value="F:U4 snRNA binding"/>
    <property type="evidence" value="ECO:0007669"/>
    <property type="project" value="TreeGrafter"/>
</dbReference>
<dbReference type="InterPro" id="IPR014906">
    <property type="entry name" value="PRP4-like"/>
</dbReference>
<evidence type="ECO:0000256" key="1">
    <source>
        <dbReference type="ARBA" id="ARBA00022574"/>
    </source>
</evidence>
<evidence type="ECO:0000313" key="6">
    <source>
        <dbReference type="Proteomes" id="UP000593567"/>
    </source>
</evidence>
<dbReference type="SMART" id="SM00320">
    <property type="entry name" value="WD40"/>
    <property type="match status" value="7"/>
</dbReference>
<dbReference type="Pfam" id="PF08799">
    <property type="entry name" value="PRP4"/>
    <property type="match status" value="1"/>
</dbReference>
<proteinExistence type="predicted"/>
<dbReference type="InterPro" id="IPR019775">
    <property type="entry name" value="WD40_repeat_CS"/>
</dbReference>
<protein>
    <recommendedName>
        <fullName evidence="4">Pre-mRNA processing factor 4 (PRP4)-like domain-containing protein</fullName>
    </recommendedName>
</protein>
<feature type="repeat" description="WD" evidence="3">
    <location>
        <begin position="345"/>
        <end position="386"/>
    </location>
</feature>
<dbReference type="InterPro" id="IPR036322">
    <property type="entry name" value="WD40_repeat_dom_sf"/>
</dbReference>
<feature type="repeat" description="WD" evidence="3">
    <location>
        <begin position="472"/>
        <end position="509"/>
    </location>
</feature>
<dbReference type="PRINTS" id="PR00320">
    <property type="entry name" value="GPROTEINBRPT"/>
</dbReference>
<accession>A0A7J7KK37</accession>
<keyword evidence="1 3" id="KW-0853">WD repeat</keyword>
<evidence type="ECO:0000256" key="3">
    <source>
        <dbReference type="PROSITE-ProRule" id="PRU00221"/>
    </source>
</evidence>